<dbReference type="Proteomes" id="UP000829476">
    <property type="component" value="Chromosome"/>
</dbReference>
<evidence type="ECO:0000313" key="1">
    <source>
        <dbReference type="EMBL" id="UNY98393.1"/>
    </source>
</evidence>
<dbReference type="InterPro" id="IPR029465">
    <property type="entry name" value="ATPgrasp_TupA"/>
</dbReference>
<dbReference type="Pfam" id="PF14305">
    <property type="entry name" value="ATPgrasp_TupA"/>
    <property type="match status" value="1"/>
</dbReference>
<dbReference type="GO" id="GO:0016740">
    <property type="term" value="F:transferase activity"/>
    <property type="evidence" value="ECO:0007669"/>
    <property type="project" value="UniProtKB-KW"/>
</dbReference>
<protein>
    <submittedName>
        <fullName evidence="1">Glycosyl transferase</fullName>
    </submittedName>
</protein>
<keyword evidence="1" id="KW-0808">Transferase</keyword>
<gene>
    <name evidence="1" type="ORF">MQE36_15065</name>
</gene>
<reference evidence="1 2" key="1">
    <citation type="journal article" date="2018" name="Int. J. Syst. Evol. Microbiol.">
        <title>Zhouia spongiae sp. nov., isolated from a marine sponge.</title>
        <authorList>
            <person name="Zhuang L."/>
            <person name="Lin B."/>
            <person name="Qin F."/>
            <person name="Luo L."/>
        </authorList>
    </citation>
    <scope>NUCLEOTIDE SEQUENCE [LARGE SCALE GENOMIC DNA]</scope>
    <source>
        <strain evidence="1 2">HN-Y44</strain>
    </source>
</reference>
<accession>A0ABY3YL29</accession>
<dbReference type="RefSeq" id="WP_242936800.1">
    <property type="nucleotide sequence ID" value="NZ_CP094326.1"/>
</dbReference>
<organism evidence="1 2">
    <name type="scientific">Zhouia spongiae</name>
    <dbReference type="NCBI Taxonomy" id="2202721"/>
    <lineage>
        <taxon>Bacteria</taxon>
        <taxon>Pseudomonadati</taxon>
        <taxon>Bacteroidota</taxon>
        <taxon>Flavobacteriia</taxon>
        <taxon>Flavobacteriales</taxon>
        <taxon>Flavobacteriaceae</taxon>
        <taxon>Zhouia</taxon>
    </lineage>
</organism>
<sequence>MKTIIKQLYQNTLVGKYVIQKGIDINTYYWRYLCSDKKVIEHRFKKSFGYPIDLENPQTLNEKINWLKLNNRSQLHTQCADKYEVRDFVSEKIGDKYLVPLISVTTNPDDIHPEKLPAPPFVIKTNHDSGGVVIVKDKNKIDWTALRADLKKRLGINYYRKSKEWQYKNIVPRIIVEKFITDESGSTPFDYKVHCFNGTVKMIQVDMGRGTESHYRNWYDPEWNREPYRWSSKKGIDTFTHPSSTDVEKPANLGEMISLSEIISKSFIYSRIDWYNINGKIYFGEITFHHDSGLRPIEPEEWDLRLGKQLKLPAK</sequence>
<proteinExistence type="predicted"/>
<keyword evidence="2" id="KW-1185">Reference proteome</keyword>
<dbReference type="EMBL" id="CP094326">
    <property type="protein sequence ID" value="UNY98393.1"/>
    <property type="molecule type" value="Genomic_DNA"/>
</dbReference>
<dbReference type="SUPFAM" id="SSF56059">
    <property type="entry name" value="Glutathione synthetase ATP-binding domain-like"/>
    <property type="match status" value="1"/>
</dbReference>
<name>A0ABY3YL29_9FLAO</name>
<evidence type="ECO:0000313" key="2">
    <source>
        <dbReference type="Proteomes" id="UP000829476"/>
    </source>
</evidence>